<name>A0A928UZ53_9SPHI</name>
<dbReference type="InterPro" id="IPR013766">
    <property type="entry name" value="Thioredoxin_domain"/>
</dbReference>
<dbReference type="GO" id="GO:0030313">
    <property type="term" value="C:cell envelope"/>
    <property type="evidence" value="ECO:0007669"/>
    <property type="project" value="UniProtKB-SubCell"/>
</dbReference>
<comment type="caution">
    <text evidence="6">The sequence shown here is derived from an EMBL/GenBank/DDBJ whole genome shotgun (WGS) entry which is preliminary data.</text>
</comment>
<dbReference type="SUPFAM" id="SSF52833">
    <property type="entry name" value="Thioredoxin-like"/>
    <property type="match status" value="1"/>
</dbReference>
<keyword evidence="3" id="KW-1015">Disulfide bond</keyword>
<dbReference type="PROSITE" id="PS51352">
    <property type="entry name" value="THIOREDOXIN_2"/>
    <property type="match status" value="1"/>
</dbReference>
<keyword evidence="4" id="KW-0676">Redox-active center</keyword>
<dbReference type="PANTHER" id="PTHR42852">
    <property type="entry name" value="THIOL:DISULFIDE INTERCHANGE PROTEIN DSBE"/>
    <property type="match status" value="1"/>
</dbReference>
<protein>
    <recommendedName>
        <fullName evidence="5">Thioredoxin domain-containing protein</fullName>
    </recommendedName>
</protein>
<evidence type="ECO:0000256" key="2">
    <source>
        <dbReference type="ARBA" id="ARBA00022748"/>
    </source>
</evidence>
<dbReference type="PROSITE" id="PS00194">
    <property type="entry name" value="THIOREDOXIN_1"/>
    <property type="match status" value="1"/>
</dbReference>
<dbReference type="EMBL" id="PRDK01000009">
    <property type="protein sequence ID" value="MBE8715342.1"/>
    <property type="molecule type" value="Genomic_DNA"/>
</dbReference>
<evidence type="ECO:0000256" key="4">
    <source>
        <dbReference type="ARBA" id="ARBA00023284"/>
    </source>
</evidence>
<proteinExistence type="predicted"/>
<dbReference type="InterPro" id="IPR050553">
    <property type="entry name" value="Thioredoxin_ResA/DsbE_sf"/>
</dbReference>
<feature type="domain" description="Thioredoxin" evidence="5">
    <location>
        <begin position="211"/>
        <end position="372"/>
    </location>
</feature>
<dbReference type="InterPro" id="IPR036249">
    <property type="entry name" value="Thioredoxin-like_sf"/>
</dbReference>
<dbReference type="InterPro" id="IPR012336">
    <property type="entry name" value="Thioredoxin-like_fold"/>
</dbReference>
<reference evidence="6" key="1">
    <citation type="submission" date="2018-02" db="EMBL/GenBank/DDBJ databases">
        <authorList>
            <person name="Vasarhelyi B.M."/>
            <person name="Deshmukh S."/>
            <person name="Balint B."/>
            <person name="Kukolya J."/>
        </authorList>
    </citation>
    <scope>NUCLEOTIDE SEQUENCE</scope>
    <source>
        <strain evidence="6">KB22</strain>
    </source>
</reference>
<evidence type="ECO:0000256" key="1">
    <source>
        <dbReference type="ARBA" id="ARBA00004196"/>
    </source>
</evidence>
<dbReference type="Proteomes" id="UP000616201">
    <property type="component" value="Unassembled WGS sequence"/>
</dbReference>
<dbReference type="PANTHER" id="PTHR42852:SF6">
    <property type="entry name" value="THIOL:DISULFIDE INTERCHANGE PROTEIN DSBE"/>
    <property type="match status" value="1"/>
</dbReference>
<dbReference type="Gene3D" id="3.40.30.10">
    <property type="entry name" value="Glutaredoxin"/>
    <property type="match status" value="1"/>
</dbReference>
<dbReference type="RefSeq" id="WP_196937180.1">
    <property type="nucleotide sequence ID" value="NZ_MU158698.1"/>
</dbReference>
<dbReference type="CDD" id="cd02966">
    <property type="entry name" value="TlpA_like_family"/>
    <property type="match status" value="1"/>
</dbReference>
<evidence type="ECO:0000259" key="5">
    <source>
        <dbReference type="PROSITE" id="PS51352"/>
    </source>
</evidence>
<accession>A0A928UZ53</accession>
<comment type="subcellular location">
    <subcellularLocation>
        <location evidence="1">Cell envelope</location>
    </subcellularLocation>
</comment>
<dbReference type="AlphaFoldDB" id="A0A928UZ53"/>
<gene>
    <name evidence="6" type="ORF">C4F49_16840</name>
</gene>
<dbReference type="InterPro" id="IPR017937">
    <property type="entry name" value="Thioredoxin_CS"/>
</dbReference>
<dbReference type="Pfam" id="PF13905">
    <property type="entry name" value="Thioredoxin_8"/>
    <property type="match status" value="1"/>
</dbReference>
<keyword evidence="7" id="KW-1185">Reference proteome</keyword>
<sequence length="375" mass="43358">MFLFYLSFTTVAYPQSKTNLTIEIDSSVVGNVLIDFQDGINQHFLTDSLFYKKSFVLPLSGPYGLLSIQSPPDNYISYLVNGKPGSLKVVSDGKAGFKIIDQRNIVNPFDTIENKIFKEFLSAAKPINIKLNRFYQDNSLDKVKTTDSLKSIQINLIKSIDSIKMVVFKKYPNEYFSYFMSKNLLEYAVNTSDNFDYLTLLRSFFVETFPDKFIKNIEAVHLLEKIDIKLGFLNNENDISKYLFTDDNNNHFKIGEINSDYILMDFWATWCPTCMKQLPIIDSISKNYHPSKLQIIGVNVDRKYLDFKEASSLLSNNWIHVVDSNSRITRFLNITSFPKTILFDKNRNVIYRGSVLNDLHKLLNEIVDLDEKKTE</sequence>
<evidence type="ECO:0000313" key="7">
    <source>
        <dbReference type="Proteomes" id="UP000616201"/>
    </source>
</evidence>
<organism evidence="6 7">
    <name type="scientific">Sphingobacterium hungaricum</name>
    <dbReference type="NCBI Taxonomy" id="2082723"/>
    <lineage>
        <taxon>Bacteria</taxon>
        <taxon>Pseudomonadati</taxon>
        <taxon>Bacteroidota</taxon>
        <taxon>Sphingobacteriia</taxon>
        <taxon>Sphingobacteriales</taxon>
        <taxon>Sphingobacteriaceae</taxon>
        <taxon>Sphingobacterium</taxon>
    </lineage>
</organism>
<evidence type="ECO:0000256" key="3">
    <source>
        <dbReference type="ARBA" id="ARBA00023157"/>
    </source>
</evidence>
<keyword evidence="2" id="KW-0201">Cytochrome c-type biogenesis</keyword>
<evidence type="ECO:0000313" key="6">
    <source>
        <dbReference type="EMBL" id="MBE8715342.1"/>
    </source>
</evidence>
<dbReference type="GO" id="GO:0017004">
    <property type="term" value="P:cytochrome complex assembly"/>
    <property type="evidence" value="ECO:0007669"/>
    <property type="project" value="UniProtKB-KW"/>
</dbReference>